<dbReference type="InterPro" id="IPR013221">
    <property type="entry name" value="Mur_ligase_cen"/>
</dbReference>
<evidence type="ECO:0000313" key="2">
    <source>
        <dbReference type="EMBL" id="EKC43918.1"/>
    </source>
</evidence>
<comment type="caution">
    <text evidence="2">The sequence shown here is derived from an EMBL/GenBank/DDBJ whole genome shotgun (WGS) entry which is preliminary data.</text>
</comment>
<feature type="domain" description="Mur ligase central" evidence="1">
    <location>
        <begin position="1"/>
        <end position="114"/>
    </location>
</feature>
<accession>K1RE43</accession>
<dbReference type="SUPFAM" id="SSF53623">
    <property type="entry name" value="MurD-like peptide ligases, catalytic domain"/>
    <property type="match status" value="1"/>
</dbReference>
<organism evidence="2">
    <name type="scientific">human gut metagenome</name>
    <dbReference type="NCBI Taxonomy" id="408170"/>
    <lineage>
        <taxon>unclassified sequences</taxon>
        <taxon>metagenomes</taxon>
        <taxon>organismal metagenomes</taxon>
    </lineage>
</organism>
<evidence type="ECO:0000259" key="1">
    <source>
        <dbReference type="Pfam" id="PF08245"/>
    </source>
</evidence>
<gene>
    <name evidence="2" type="ORF">LEA_20903</name>
</gene>
<proteinExistence type="predicted"/>
<dbReference type="GO" id="GO:0016881">
    <property type="term" value="F:acid-amino acid ligase activity"/>
    <property type="evidence" value="ECO:0007669"/>
    <property type="project" value="InterPro"/>
</dbReference>
<dbReference type="GO" id="GO:0005524">
    <property type="term" value="F:ATP binding"/>
    <property type="evidence" value="ECO:0007669"/>
    <property type="project" value="InterPro"/>
</dbReference>
<dbReference type="Pfam" id="PF08245">
    <property type="entry name" value="Mur_ligase_M"/>
    <property type="match status" value="1"/>
</dbReference>
<protein>
    <submittedName>
        <fullName evidence="2">Protein containing Mur ligase, central domain protein</fullName>
        <ecNumber evidence="2">6.3.2.-</ecNumber>
    </submittedName>
</protein>
<dbReference type="InterPro" id="IPR036565">
    <property type="entry name" value="Mur-like_cat_sf"/>
</dbReference>
<name>K1RE43_9ZZZZ</name>
<keyword evidence="2" id="KW-0436">Ligase</keyword>
<dbReference type="PANTHER" id="PTHR23135:SF4">
    <property type="entry name" value="UDP-N-ACETYLMURAMOYL-L-ALANYL-D-GLUTAMATE--2,6-DIAMINOPIMELATE LIGASE MURE HOMOLOG, CHLOROPLASTIC"/>
    <property type="match status" value="1"/>
</dbReference>
<dbReference type="AlphaFoldDB" id="K1RE43"/>
<dbReference type="EC" id="6.3.2.-" evidence="2"/>
<reference evidence="2" key="1">
    <citation type="journal article" date="2013" name="Environ. Microbiol.">
        <title>Microbiota from the distal guts of lean and obese adolescents exhibit partial functional redundancy besides clear differences in community structure.</title>
        <authorList>
            <person name="Ferrer M."/>
            <person name="Ruiz A."/>
            <person name="Lanza F."/>
            <person name="Haange S.B."/>
            <person name="Oberbach A."/>
            <person name="Till H."/>
            <person name="Bargiela R."/>
            <person name="Campoy C."/>
            <person name="Segura M.T."/>
            <person name="Richter M."/>
            <person name="von Bergen M."/>
            <person name="Seifert J."/>
            <person name="Suarez A."/>
        </authorList>
    </citation>
    <scope>NUCLEOTIDE SEQUENCE</scope>
</reference>
<sequence length="120" mass="13645">MVDAGCTACVMEVSSQSLKLNRVYGSDFNIGVFTNFSEDHISPKEHPDMEDYFNSKVELFKMCKYGYINVDDINTIRVPKLVPNCMIQTYGIDNENNLLAKDITITNSYVDFKVKLNGKK</sequence>
<dbReference type="Gene3D" id="3.40.1190.10">
    <property type="entry name" value="Mur-like, catalytic domain"/>
    <property type="match status" value="1"/>
</dbReference>
<dbReference type="EMBL" id="AJWY01014384">
    <property type="protein sequence ID" value="EKC43918.1"/>
    <property type="molecule type" value="Genomic_DNA"/>
</dbReference>
<dbReference type="PANTHER" id="PTHR23135">
    <property type="entry name" value="MUR LIGASE FAMILY MEMBER"/>
    <property type="match status" value="1"/>
</dbReference>